<name>A0A5M8PCN1_9LECA</name>
<reference evidence="1 2" key="1">
    <citation type="submission" date="2019-09" db="EMBL/GenBank/DDBJ databases">
        <title>The hologenome of the rock-dwelling lichen Lasallia pustulata.</title>
        <authorList>
            <person name="Greshake Tzovaras B."/>
            <person name="Segers F."/>
            <person name="Bicker A."/>
            <person name="Dal Grande F."/>
            <person name="Otte J."/>
            <person name="Hankeln T."/>
            <person name="Schmitt I."/>
            <person name="Ebersberger I."/>
        </authorList>
    </citation>
    <scope>NUCLEOTIDE SEQUENCE [LARGE SCALE GENOMIC DNA]</scope>
    <source>
        <strain evidence="1">A1-1</strain>
    </source>
</reference>
<comment type="caution">
    <text evidence="1">The sequence shown here is derived from an EMBL/GenBank/DDBJ whole genome shotgun (WGS) entry which is preliminary data.</text>
</comment>
<dbReference type="EMBL" id="VXIT01000023">
    <property type="protein sequence ID" value="KAA6406694.1"/>
    <property type="molecule type" value="Genomic_DNA"/>
</dbReference>
<organism evidence="1 2">
    <name type="scientific">Lasallia pustulata</name>
    <dbReference type="NCBI Taxonomy" id="136370"/>
    <lineage>
        <taxon>Eukaryota</taxon>
        <taxon>Fungi</taxon>
        <taxon>Dikarya</taxon>
        <taxon>Ascomycota</taxon>
        <taxon>Pezizomycotina</taxon>
        <taxon>Lecanoromycetes</taxon>
        <taxon>OSLEUM clade</taxon>
        <taxon>Umbilicariomycetidae</taxon>
        <taxon>Umbilicariales</taxon>
        <taxon>Umbilicariaceae</taxon>
        <taxon>Lasallia</taxon>
    </lineage>
</organism>
<protein>
    <submittedName>
        <fullName evidence="1">Uncharacterized protein</fullName>
    </submittedName>
</protein>
<evidence type="ECO:0000313" key="2">
    <source>
        <dbReference type="Proteomes" id="UP000324767"/>
    </source>
</evidence>
<accession>A0A5M8PCN1</accession>
<dbReference type="AlphaFoldDB" id="A0A5M8PCN1"/>
<gene>
    <name evidence="1" type="ORF">FRX48_09417</name>
</gene>
<dbReference type="Proteomes" id="UP000324767">
    <property type="component" value="Unassembled WGS sequence"/>
</dbReference>
<proteinExistence type="predicted"/>
<sequence>MSTATANEGLILVKSQLFSAHVRGGAIFYNALVGHAHHGDDVGQSHPFEGLELVSQRAAA</sequence>
<evidence type="ECO:0000313" key="1">
    <source>
        <dbReference type="EMBL" id="KAA6406694.1"/>
    </source>
</evidence>